<dbReference type="Proteomes" id="UP001546774">
    <property type="component" value="Unassembled WGS sequence"/>
</dbReference>
<dbReference type="EMBL" id="JBBMFS010000007">
    <property type="protein sequence ID" value="MEQ2555223.1"/>
    <property type="molecule type" value="Genomic_DNA"/>
</dbReference>
<proteinExistence type="predicted"/>
<dbReference type="Gene3D" id="3.40.50.1820">
    <property type="entry name" value="alpha/beta hydrolase"/>
    <property type="match status" value="1"/>
</dbReference>
<dbReference type="InterPro" id="IPR029058">
    <property type="entry name" value="AB_hydrolase_fold"/>
</dbReference>
<protein>
    <submittedName>
        <fullName evidence="1">Uncharacterized protein</fullName>
    </submittedName>
</protein>
<sequence>MKKTAVKLKHINFNMKEHGLVGHLAEPEQTNGKAVIVIMGGEQSFLPGIKIAERFADYGFTGLAVSLFGAEGLPDTPDRCPLEMKGFKILQNRKRFAQSYGHVACVL</sequence>
<comment type="caution">
    <text evidence="1">The sequence shown here is derived from an EMBL/GenBank/DDBJ whole genome shotgun (WGS) entry which is preliminary data.</text>
</comment>
<evidence type="ECO:0000313" key="1">
    <source>
        <dbReference type="EMBL" id="MEQ2555223.1"/>
    </source>
</evidence>
<dbReference type="SUPFAM" id="SSF53474">
    <property type="entry name" value="alpha/beta-Hydrolases"/>
    <property type="match status" value="1"/>
</dbReference>
<accession>A0ABV1H693</accession>
<gene>
    <name evidence="1" type="ORF">WMO37_09425</name>
</gene>
<evidence type="ECO:0000313" key="2">
    <source>
        <dbReference type="Proteomes" id="UP001546774"/>
    </source>
</evidence>
<name>A0ABV1H693_9FIRM</name>
<organism evidence="1 2">
    <name type="scientific">Lachnospira intestinalis</name>
    <dbReference type="NCBI Taxonomy" id="3133158"/>
    <lineage>
        <taxon>Bacteria</taxon>
        <taxon>Bacillati</taxon>
        <taxon>Bacillota</taxon>
        <taxon>Clostridia</taxon>
        <taxon>Lachnospirales</taxon>
        <taxon>Lachnospiraceae</taxon>
        <taxon>Lachnospira</taxon>
    </lineage>
</organism>
<keyword evidence="2" id="KW-1185">Reference proteome</keyword>
<reference evidence="1" key="1">
    <citation type="submission" date="2024-03" db="EMBL/GenBank/DDBJ databases">
        <title>Human intestinal bacterial collection.</title>
        <authorList>
            <person name="Pauvert C."/>
            <person name="Hitch T.C.A."/>
            <person name="Clavel T."/>
        </authorList>
    </citation>
    <scope>NUCLEOTIDE SEQUENCE [LARGE SCALE GENOMIC DNA]</scope>
    <source>
        <strain evidence="1">CLA-AA-H89B</strain>
    </source>
</reference>